<keyword evidence="1" id="KW-0472">Membrane</keyword>
<feature type="transmembrane region" description="Helical" evidence="1">
    <location>
        <begin position="20"/>
        <end position="38"/>
    </location>
</feature>
<keyword evidence="3" id="KW-1185">Reference proteome</keyword>
<sequence length="186" mass="20397">MQDAKTIATSPRPVSSFKYALLTALAISGLRVILYVMMQKTVFIYHSDATLTFKSDDAIALIDTLVLGFVSLPFYAFVGWLISRKTGSIRTGLLTGLKAGLYSGLAIYIVFAIIVIGFVVLLMLLASAFPHNQDSFLQFGGNVTWWVFRAILVNNLLFVAFDMVCGTLIGWFGAMLGFISKKPSYA</sequence>
<evidence type="ECO:0000313" key="3">
    <source>
        <dbReference type="Proteomes" id="UP000612362"/>
    </source>
</evidence>
<evidence type="ECO:0000313" key="2">
    <source>
        <dbReference type="EMBL" id="GHO48199.1"/>
    </source>
</evidence>
<feature type="transmembrane region" description="Helical" evidence="1">
    <location>
        <begin position="146"/>
        <end position="179"/>
    </location>
</feature>
<organism evidence="2 3">
    <name type="scientific">Ktedonospora formicarum</name>
    <dbReference type="NCBI Taxonomy" id="2778364"/>
    <lineage>
        <taxon>Bacteria</taxon>
        <taxon>Bacillati</taxon>
        <taxon>Chloroflexota</taxon>
        <taxon>Ktedonobacteria</taxon>
        <taxon>Ktedonobacterales</taxon>
        <taxon>Ktedonobacteraceae</taxon>
        <taxon>Ktedonospora</taxon>
    </lineage>
</organism>
<keyword evidence="1" id="KW-0812">Transmembrane</keyword>
<comment type="caution">
    <text evidence="2">The sequence shown here is derived from an EMBL/GenBank/DDBJ whole genome shotgun (WGS) entry which is preliminary data.</text>
</comment>
<dbReference type="RefSeq" id="WP_220197402.1">
    <property type="nucleotide sequence ID" value="NZ_BNJF01000003.1"/>
</dbReference>
<feature type="transmembrane region" description="Helical" evidence="1">
    <location>
        <begin position="58"/>
        <end position="82"/>
    </location>
</feature>
<dbReference type="Proteomes" id="UP000612362">
    <property type="component" value="Unassembled WGS sequence"/>
</dbReference>
<dbReference type="EMBL" id="BNJF01000003">
    <property type="protein sequence ID" value="GHO48199.1"/>
    <property type="molecule type" value="Genomic_DNA"/>
</dbReference>
<accession>A0A8J3I9Y3</accession>
<feature type="transmembrane region" description="Helical" evidence="1">
    <location>
        <begin position="102"/>
        <end position="126"/>
    </location>
</feature>
<proteinExistence type="predicted"/>
<protein>
    <submittedName>
        <fullName evidence="2">Uncharacterized protein</fullName>
    </submittedName>
</protein>
<name>A0A8J3I9Y3_9CHLR</name>
<evidence type="ECO:0000256" key="1">
    <source>
        <dbReference type="SAM" id="Phobius"/>
    </source>
</evidence>
<dbReference type="AlphaFoldDB" id="A0A8J3I9Y3"/>
<keyword evidence="1" id="KW-1133">Transmembrane helix</keyword>
<reference evidence="2" key="1">
    <citation type="submission" date="2020-10" db="EMBL/GenBank/DDBJ databases">
        <title>Taxonomic study of unclassified bacteria belonging to the class Ktedonobacteria.</title>
        <authorList>
            <person name="Yabe S."/>
            <person name="Wang C.M."/>
            <person name="Zheng Y."/>
            <person name="Sakai Y."/>
            <person name="Cavaletti L."/>
            <person name="Monciardini P."/>
            <person name="Donadio S."/>
        </authorList>
    </citation>
    <scope>NUCLEOTIDE SEQUENCE</scope>
    <source>
        <strain evidence="2">SOSP1-1</strain>
    </source>
</reference>
<gene>
    <name evidence="2" type="ORF">KSX_63620</name>
</gene>